<dbReference type="PROSITE" id="PS00211">
    <property type="entry name" value="ABC_TRANSPORTER_1"/>
    <property type="match status" value="1"/>
</dbReference>
<keyword evidence="5 8" id="KW-0067">ATP-binding</keyword>
<dbReference type="SUPFAM" id="SSF54631">
    <property type="entry name" value="CBS-domain pair"/>
    <property type="match status" value="1"/>
</dbReference>
<comment type="catalytic activity">
    <reaction evidence="8">
        <text>a quaternary ammonium(out) + ATP + H2O = a quaternary ammonium(in) + ADP + phosphate + H(+)</text>
        <dbReference type="Rhea" id="RHEA:11036"/>
        <dbReference type="ChEBI" id="CHEBI:15377"/>
        <dbReference type="ChEBI" id="CHEBI:15378"/>
        <dbReference type="ChEBI" id="CHEBI:30616"/>
        <dbReference type="ChEBI" id="CHEBI:35267"/>
        <dbReference type="ChEBI" id="CHEBI:43474"/>
        <dbReference type="ChEBI" id="CHEBI:456216"/>
    </reaction>
</comment>
<accession>A0ABY3ZSX4</accession>
<dbReference type="Proteomes" id="UP000830343">
    <property type="component" value="Chromosome"/>
</dbReference>
<evidence type="ECO:0000313" key="12">
    <source>
        <dbReference type="Proteomes" id="UP000830343"/>
    </source>
</evidence>
<dbReference type="PROSITE" id="PS50893">
    <property type="entry name" value="ABC_TRANSPORTER_2"/>
    <property type="match status" value="1"/>
</dbReference>
<dbReference type="InterPro" id="IPR046342">
    <property type="entry name" value="CBS_dom_sf"/>
</dbReference>
<feature type="domain" description="ABC transporter" evidence="9">
    <location>
        <begin position="2"/>
        <end position="236"/>
    </location>
</feature>
<keyword evidence="2 8" id="KW-0813">Transport</keyword>
<dbReference type="Pfam" id="PF00005">
    <property type="entry name" value="ABC_tran"/>
    <property type="match status" value="1"/>
</dbReference>
<dbReference type="Gene3D" id="3.10.580.10">
    <property type="entry name" value="CBS-domain"/>
    <property type="match status" value="1"/>
</dbReference>
<comment type="subcellular location">
    <subcellularLocation>
        <location evidence="8">Cell inner membrane</location>
        <topology evidence="8">Peripheral membrane protein</topology>
    </subcellularLocation>
</comment>
<protein>
    <recommendedName>
        <fullName evidence="8">Quaternary amine transport ATP-binding protein</fullName>
        <ecNumber evidence="8">7.6.2.9</ecNumber>
    </recommendedName>
</protein>
<reference evidence="11" key="2">
    <citation type="submission" date="2022-04" db="EMBL/GenBank/DDBJ databases">
        <title>Antimicrobial genetic elements in methicillin-resistant Macrococcus armenti.</title>
        <authorList>
            <person name="Keller J.E."/>
            <person name="Schwendener S."/>
            <person name="Pantucek R."/>
            <person name="Perreten V."/>
        </authorList>
    </citation>
    <scope>NUCLEOTIDE SEQUENCE</scope>
    <source>
        <strain evidence="11">CCM 2609</strain>
    </source>
</reference>
<keyword evidence="4 8" id="KW-0547">Nucleotide-binding</keyword>
<dbReference type="GO" id="GO:0005524">
    <property type="term" value="F:ATP binding"/>
    <property type="evidence" value="ECO:0007669"/>
    <property type="project" value="UniProtKB-KW"/>
</dbReference>
<dbReference type="InterPro" id="IPR003593">
    <property type="entry name" value="AAA+_ATPase"/>
</dbReference>
<dbReference type="SUPFAM" id="SSF52540">
    <property type="entry name" value="P-loop containing nucleoside triphosphate hydrolases"/>
    <property type="match status" value="1"/>
</dbReference>
<reference evidence="11" key="1">
    <citation type="submission" date="2022-03" db="EMBL/GenBank/DDBJ databases">
        <authorList>
            <person name="Vrbovska V."/>
            <person name="Kovarovic V."/>
            <person name="Botka T."/>
            <person name="Pantucek R."/>
        </authorList>
    </citation>
    <scope>NUCLEOTIDE SEQUENCE</scope>
    <source>
        <strain evidence="11">CCM 2609</strain>
    </source>
</reference>
<comment type="similarity">
    <text evidence="1 8">Belongs to the ABC transporter superfamily.</text>
</comment>
<comment type="subunit">
    <text evidence="8">The complex is probably composed of two ATP-binding proteins, two transmembrane proteins and a solute-binding protein.</text>
</comment>
<evidence type="ECO:0000259" key="10">
    <source>
        <dbReference type="PROSITE" id="PS51371"/>
    </source>
</evidence>
<dbReference type="InterPro" id="IPR005892">
    <property type="entry name" value="Gly-betaine_transp_ATP-bd"/>
</dbReference>
<evidence type="ECO:0000256" key="5">
    <source>
        <dbReference type="ARBA" id="ARBA00022840"/>
    </source>
</evidence>
<evidence type="ECO:0000256" key="7">
    <source>
        <dbReference type="PROSITE-ProRule" id="PRU00703"/>
    </source>
</evidence>
<dbReference type="EC" id="7.6.2.9" evidence="8"/>
<feature type="domain" description="CBS" evidence="10">
    <location>
        <begin position="254"/>
        <end position="310"/>
    </location>
</feature>
<dbReference type="PANTHER" id="PTHR43117">
    <property type="entry name" value="OSMOPROTECTANT IMPORT ATP-BINDING PROTEIN OSMV"/>
    <property type="match status" value="1"/>
</dbReference>
<dbReference type="InterPro" id="IPR003439">
    <property type="entry name" value="ABC_transporter-like_ATP-bd"/>
</dbReference>
<dbReference type="PROSITE" id="PS51371">
    <property type="entry name" value="CBS"/>
    <property type="match status" value="2"/>
</dbReference>
<evidence type="ECO:0000256" key="1">
    <source>
        <dbReference type="ARBA" id="ARBA00005417"/>
    </source>
</evidence>
<keyword evidence="12" id="KW-1185">Reference proteome</keyword>
<name>A0ABY3ZSX4_9STAP</name>
<evidence type="ECO:0000256" key="3">
    <source>
        <dbReference type="ARBA" id="ARBA00022737"/>
    </source>
</evidence>
<dbReference type="NCBIfam" id="TIGR01186">
    <property type="entry name" value="proV"/>
    <property type="match status" value="1"/>
</dbReference>
<feature type="domain" description="CBS" evidence="10">
    <location>
        <begin position="314"/>
        <end position="375"/>
    </location>
</feature>
<dbReference type="RefSeq" id="WP_243365337.1">
    <property type="nucleotide sequence ID" value="NZ_CP094348.1"/>
</dbReference>
<evidence type="ECO:0000259" key="9">
    <source>
        <dbReference type="PROSITE" id="PS50893"/>
    </source>
</evidence>
<keyword evidence="8" id="KW-0997">Cell inner membrane</keyword>
<dbReference type="Pfam" id="PF00571">
    <property type="entry name" value="CBS"/>
    <property type="match status" value="2"/>
</dbReference>
<gene>
    <name evidence="11" type="ORF">MRZ06_08070</name>
</gene>
<evidence type="ECO:0000256" key="4">
    <source>
        <dbReference type="ARBA" id="ARBA00022741"/>
    </source>
</evidence>
<keyword evidence="8" id="KW-0472">Membrane</keyword>
<dbReference type="PANTHER" id="PTHR43117:SF3">
    <property type="entry name" value="CHOLINE TRANSPORT ATP-BINDING PROTEIN OPUBA"/>
    <property type="match status" value="1"/>
</dbReference>
<dbReference type="InterPro" id="IPR027417">
    <property type="entry name" value="P-loop_NTPase"/>
</dbReference>
<dbReference type="Gene3D" id="3.40.50.300">
    <property type="entry name" value="P-loop containing nucleotide triphosphate hydrolases"/>
    <property type="match status" value="1"/>
</dbReference>
<keyword evidence="6 7" id="KW-0129">CBS domain</keyword>
<evidence type="ECO:0000256" key="8">
    <source>
        <dbReference type="RuleBase" id="RU369116"/>
    </source>
</evidence>
<dbReference type="CDD" id="cd04583">
    <property type="entry name" value="CBS_pair_ABC_OpuCA_assoc"/>
    <property type="match status" value="1"/>
</dbReference>
<evidence type="ECO:0000256" key="2">
    <source>
        <dbReference type="ARBA" id="ARBA00022448"/>
    </source>
</evidence>
<dbReference type="InterPro" id="IPR000644">
    <property type="entry name" value="CBS_dom"/>
</dbReference>
<dbReference type="SMART" id="SM00382">
    <property type="entry name" value="AAA"/>
    <property type="match status" value="1"/>
</dbReference>
<dbReference type="EMBL" id="CP094348">
    <property type="protein sequence ID" value="UOB19990.1"/>
    <property type="molecule type" value="Genomic_DNA"/>
</dbReference>
<keyword evidence="3" id="KW-0677">Repeat</keyword>
<keyword evidence="8" id="KW-1003">Cell membrane</keyword>
<evidence type="ECO:0000256" key="6">
    <source>
        <dbReference type="ARBA" id="ARBA00023122"/>
    </source>
</evidence>
<dbReference type="SMART" id="SM00116">
    <property type="entry name" value="CBS"/>
    <property type="match status" value="2"/>
</dbReference>
<proteinExistence type="inferred from homology"/>
<dbReference type="InterPro" id="IPR017871">
    <property type="entry name" value="ABC_transporter-like_CS"/>
</dbReference>
<organism evidence="11 12">
    <name type="scientific">Macrococcus armenti</name>
    <dbReference type="NCBI Taxonomy" id="2875764"/>
    <lineage>
        <taxon>Bacteria</taxon>
        <taxon>Bacillati</taxon>
        <taxon>Bacillota</taxon>
        <taxon>Bacilli</taxon>
        <taxon>Bacillales</taxon>
        <taxon>Staphylococcaceae</taxon>
        <taxon>Macrococcus</taxon>
    </lineage>
</organism>
<sequence>MLEMNNVSKVYKGGKKAVSNLNISIEKGEFIAFIGTSGSGKTTAMRMINRMIDPTSGTITLNGKNIKDLNPVQLRRKIGYVIQQIGLLPHMTIRDNITLVPKLLKWSEEEKQKKAEELIQLVDLPLSYLDLYPSQLSGGQQQRIGVIRALAADQDIILMDEPFGALDPLTRDTLQDLVKELQVKFNKTFIMVTHDMDEAIKLADRIVIMSHGEVVQLDTPNNILKHPANDFVRDFIGENRLIQTTPNVKTVDEAMVKPISVTAEKTIGEAIQIMRERRVDTLLITDNNNVLVGYVDIEDLSEAAKKHLSLSRIMNHNVYFVRSGVFLQDTVRTILKRNIRLIPVLDKQDKLLGVITRANLVDIVYDTIWGEEIEEV</sequence>
<evidence type="ECO:0000313" key="11">
    <source>
        <dbReference type="EMBL" id="UOB19990.1"/>
    </source>
</evidence>